<evidence type="ECO:0000259" key="18">
    <source>
        <dbReference type="PROSITE" id="PS50999"/>
    </source>
</evidence>
<reference evidence="19 20" key="1">
    <citation type="submission" date="2019-10" db="EMBL/GenBank/DDBJ databases">
        <title>Genomic analysis of Raineyella sp. CBA3103.</title>
        <authorList>
            <person name="Roh S.W."/>
        </authorList>
    </citation>
    <scope>NUCLEOTIDE SEQUENCE [LARGE SCALE GENOMIC DNA]</scope>
    <source>
        <strain evidence="19 20">CBA3103</strain>
    </source>
</reference>
<keyword evidence="4 14" id="KW-0679">Respiratory chain</keyword>
<evidence type="ECO:0000259" key="17">
    <source>
        <dbReference type="PROSITE" id="PS50857"/>
    </source>
</evidence>
<dbReference type="PANTHER" id="PTHR22888">
    <property type="entry name" value="CYTOCHROME C OXIDASE, SUBUNIT II"/>
    <property type="match status" value="1"/>
</dbReference>
<dbReference type="Proteomes" id="UP000386847">
    <property type="component" value="Chromosome"/>
</dbReference>
<comment type="catalytic activity">
    <reaction evidence="13 15">
        <text>4 Fe(II)-[cytochrome c] + O2 + 8 H(+)(in) = 4 Fe(III)-[cytochrome c] + 2 H2O + 4 H(+)(out)</text>
        <dbReference type="Rhea" id="RHEA:11436"/>
        <dbReference type="Rhea" id="RHEA-COMP:10350"/>
        <dbReference type="Rhea" id="RHEA-COMP:14399"/>
        <dbReference type="ChEBI" id="CHEBI:15377"/>
        <dbReference type="ChEBI" id="CHEBI:15378"/>
        <dbReference type="ChEBI" id="CHEBI:15379"/>
        <dbReference type="ChEBI" id="CHEBI:29033"/>
        <dbReference type="ChEBI" id="CHEBI:29034"/>
        <dbReference type="EC" id="7.1.1.9"/>
    </reaction>
</comment>
<comment type="similarity">
    <text evidence="2 14">Belongs to the cytochrome c oxidase subunit 2 family.</text>
</comment>
<dbReference type="KEGG" id="rain:Rai3103_11540"/>
<evidence type="ECO:0000256" key="8">
    <source>
        <dbReference type="ARBA" id="ARBA00022982"/>
    </source>
</evidence>
<name>A0A5Q2FI17_9ACTN</name>
<protein>
    <recommendedName>
        <fullName evidence="15">Cytochrome c oxidase subunit 2</fullName>
        <ecNumber evidence="15">7.1.1.9</ecNumber>
    </recommendedName>
</protein>
<evidence type="ECO:0000256" key="6">
    <source>
        <dbReference type="ARBA" id="ARBA00022723"/>
    </source>
</evidence>
<evidence type="ECO:0000256" key="15">
    <source>
        <dbReference type="RuleBase" id="RU004024"/>
    </source>
</evidence>
<evidence type="ECO:0000256" key="3">
    <source>
        <dbReference type="ARBA" id="ARBA00022448"/>
    </source>
</evidence>
<dbReference type="Pfam" id="PF00116">
    <property type="entry name" value="COX2"/>
    <property type="match status" value="1"/>
</dbReference>
<dbReference type="PRINTS" id="PR01166">
    <property type="entry name" value="CYCOXIDASEII"/>
</dbReference>
<dbReference type="Gene3D" id="2.60.40.420">
    <property type="entry name" value="Cupredoxins - blue copper proteins"/>
    <property type="match status" value="1"/>
</dbReference>
<evidence type="ECO:0000256" key="5">
    <source>
        <dbReference type="ARBA" id="ARBA00022692"/>
    </source>
</evidence>
<keyword evidence="10 15" id="KW-0186">Copper</keyword>
<keyword evidence="5 14" id="KW-0812">Transmembrane</keyword>
<dbReference type="InterPro" id="IPR011759">
    <property type="entry name" value="Cyt_c_oxidase_su2_TM_dom"/>
</dbReference>
<dbReference type="PROSITE" id="PS50857">
    <property type="entry name" value="COX2_CUA"/>
    <property type="match status" value="1"/>
</dbReference>
<evidence type="ECO:0000256" key="13">
    <source>
        <dbReference type="ARBA" id="ARBA00047816"/>
    </source>
</evidence>
<dbReference type="InterPro" id="IPR002429">
    <property type="entry name" value="CcO_II-like_C"/>
</dbReference>
<dbReference type="InterPro" id="IPR036257">
    <property type="entry name" value="Cyt_c_oxidase_su2_TM_sf"/>
</dbReference>
<feature type="transmembrane region" description="Helical" evidence="16">
    <location>
        <begin position="54"/>
        <end position="78"/>
    </location>
</feature>
<keyword evidence="19" id="KW-0560">Oxidoreductase</keyword>
<evidence type="ECO:0000256" key="10">
    <source>
        <dbReference type="ARBA" id="ARBA00023008"/>
    </source>
</evidence>
<keyword evidence="7" id="KW-1278">Translocase</keyword>
<feature type="transmembrane region" description="Helical" evidence="16">
    <location>
        <begin position="99"/>
        <end position="118"/>
    </location>
</feature>
<evidence type="ECO:0000256" key="11">
    <source>
        <dbReference type="ARBA" id="ARBA00023136"/>
    </source>
</evidence>
<dbReference type="GO" id="GO:0005507">
    <property type="term" value="F:copper ion binding"/>
    <property type="evidence" value="ECO:0007669"/>
    <property type="project" value="InterPro"/>
</dbReference>
<keyword evidence="20" id="KW-1185">Reference proteome</keyword>
<feature type="domain" description="Cytochrome oxidase subunit II transmembrane region profile" evidence="18">
    <location>
        <begin position="32"/>
        <end position="128"/>
    </location>
</feature>
<dbReference type="PROSITE" id="PS00078">
    <property type="entry name" value="COX2"/>
    <property type="match status" value="1"/>
</dbReference>
<dbReference type="NCBIfam" id="TIGR02866">
    <property type="entry name" value="CoxB"/>
    <property type="match status" value="1"/>
</dbReference>
<dbReference type="InterPro" id="IPR014222">
    <property type="entry name" value="Cyt_c_oxidase_su2"/>
</dbReference>
<dbReference type="Pfam" id="PF02790">
    <property type="entry name" value="COX2_TM"/>
    <property type="match status" value="1"/>
</dbReference>
<accession>A0A5Q2FI17</accession>
<evidence type="ECO:0000256" key="1">
    <source>
        <dbReference type="ARBA" id="ARBA00004141"/>
    </source>
</evidence>
<dbReference type="InterPro" id="IPR008972">
    <property type="entry name" value="Cupredoxin"/>
</dbReference>
<organism evidence="19 20">
    <name type="scientific">Raineyella fluvialis</name>
    <dbReference type="NCBI Taxonomy" id="2662261"/>
    <lineage>
        <taxon>Bacteria</taxon>
        <taxon>Bacillati</taxon>
        <taxon>Actinomycetota</taxon>
        <taxon>Actinomycetes</taxon>
        <taxon>Propionibacteriales</taxon>
        <taxon>Propionibacteriaceae</taxon>
        <taxon>Raineyella</taxon>
    </lineage>
</organism>
<evidence type="ECO:0000256" key="9">
    <source>
        <dbReference type="ARBA" id="ARBA00022989"/>
    </source>
</evidence>
<dbReference type="PROSITE" id="PS50999">
    <property type="entry name" value="COX2_TM"/>
    <property type="match status" value="1"/>
</dbReference>
<dbReference type="InterPro" id="IPR045187">
    <property type="entry name" value="CcO_II"/>
</dbReference>
<keyword evidence="9 16" id="KW-1133">Transmembrane helix</keyword>
<keyword evidence="3 14" id="KW-0813">Transport</keyword>
<comment type="subcellular location">
    <subcellularLocation>
        <location evidence="14">Cell membrane</location>
        <topology evidence="14">Multi-pass membrane protein</topology>
    </subcellularLocation>
    <subcellularLocation>
        <location evidence="1">Membrane</location>
        <topology evidence="1">Multi-pass membrane protein</topology>
    </subcellularLocation>
</comment>
<keyword evidence="8 14" id="KW-0249">Electron transport</keyword>
<dbReference type="SUPFAM" id="SSF49503">
    <property type="entry name" value="Cupredoxins"/>
    <property type="match status" value="1"/>
</dbReference>
<dbReference type="GO" id="GO:0042773">
    <property type="term" value="P:ATP synthesis coupled electron transport"/>
    <property type="evidence" value="ECO:0007669"/>
    <property type="project" value="TreeGrafter"/>
</dbReference>
<dbReference type="PANTHER" id="PTHR22888:SF9">
    <property type="entry name" value="CYTOCHROME C OXIDASE SUBUNIT 2"/>
    <property type="match status" value="1"/>
</dbReference>
<evidence type="ECO:0000256" key="12">
    <source>
        <dbReference type="ARBA" id="ARBA00024688"/>
    </source>
</evidence>
<proteinExistence type="inferred from homology"/>
<dbReference type="GO" id="GO:0016491">
    <property type="term" value="F:oxidoreductase activity"/>
    <property type="evidence" value="ECO:0007669"/>
    <property type="project" value="UniProtKB-KW"/>
</dbReference>
<dbReference type="InterPro" id="IPR001505">
    <property type="entry name" value="Copper_CuA"/>
</dbReference>
<evidence type="ECO:0000313" key="20">
    <source>
        <dbReference type="Proteomes" id="UP000386847"/>
    </source>
</evidence>
<evidence type="ECO:0000256" key="2">
    <source>
        <dbReference type="ARBA" id="ARBA00007866"/>
    </source>
</evidence>
<dbReference type="EMBL" id="CP045725">
    <property type="protein sequence ID" value="QGF25204.1"/>
    <property type="molecule type" value="Genomic_DNA"/>
</dbReference>
<dbReference type="GO" id="GO:0005886">
    <property type="term" value="C:plasma membrane"/>
    <property type="evidence" value="ECO:0007669"/>
    <property type="project" value="UniProtKB-SubCell"/>
</dbReference>
<dbReference type="SUPFAM" id="SSF81464">
    <property type="entry name" value="Cytochrome c oxidase subunit II-like, transmembrane region"/>
    <property type="match status" value="1"/>
</dbReference>
<dbReference type="AlphaFoldDB" id="A0A5Q2FI17"/>
<keyword evidence="11 16" id="KW-0472">Membrane</keyword>
<dbReference type="PROSITE" id="PS51257">
    <property type="entry name" value="PROKAR_LIPOPROTEIN"/>
    <property type="match status" value="1"/>
</dbReference>
<evidence type="ECO:0000313" key="19">
    <source>
        <dbReference type="EMBL" id="QGF25204.1"/>
    </source>
</evidence>
<evidence type="ECO:0000256" key="4">
    <source>
        <dbReference type="ARBA" id="ARBA00022660"/>
    </source>
</evidence>
<dbReference type="Gene3D" id="1.10.287.90">
    <property type="match status" value="1"/>
</dbReference>
<evidence type="ECO:0000256" key="14">
    <source>
        <dbReference type="RuleBase" id="RU000456"/>
    </source>
</evidence>
<comment type="cofactor">
    <cofactor evidence="15">
        <name>Cu cation</name>
        <dbReference type="ChEBI" id="CHEBI:23378"/>
    </cofactor>
    <text evidence="15">Binds a copper A center.</text>
</comment>
<dbReference type="EC" id="7.1.1.9" evidence="15"/>
<evidence type="ECO:0000256" key="7">
    <source>
        <dbReference type="ARBA" id="ARBA00022967"/>
    </source>
</evidence>
<feature type="domain" description="Cytochrome oxidase subunit II copper A binding" evidence="17">
    <location>
        <begin position="131"/>
        <end position="256"/>
    </location>
</feature>
<dbReference type="GO" id="GO:0004129">
    <property type="term" value="F:cytochrome-c oxidase activity"/>
    <property type="evidence" value="ECO:0007669"/>
    <property type="project" value="UniProtKB-EC"/>
</dbReference>
<comment type="function">
    <text evidence="12 15">Subunits I and II form the functional core of the enzyme complex. Electrons originating in cytochrome c are transferred via heme a and Cu(A) to the binuclear center formed by heme a3 and Cu(B).</text>
</comment>
<keyword evidence="6 15" id="KW-0479">Metal-binding</keyword>
<evidence type="ECO:0000256" key="16">
    <source>
        <dbReference type="SAM" id="Phobius"/>
    </source>
</evidence>
<dbReference type="CDD" id="cd13919">
    <property type="entry name" value="CuRO_HCO_II_like_5"/>
    <property type="match status" value="1"/>
</dbReference>
<sequence length="282" mass="31259">MKGWRRPRKWAVLGAAGLAVLLAGCGDVQQGAGQGRYLGLPEAASDRAPAMGQMYVGSWIAAFMVGALVLSILIYSLIRFRRRDPQEVPRQVRYNLPLEFVYTLVPIVIVCTLFFYTVKTQNLVQAKADSTKVHQIDVVGFKWSWAFNYMEQKNPAVGANVNAVGTIESPPTLVLPVNEPVRFNLYSPDVIHSFWVPAFYYKLDVIPGRSNSFDVTPTKVGTYAGKCAELCGTYHSAMLFNVNIVPVEQYNAYLKGLQAQGRTGTFYGPLQANPQLQKKEGN</sequence>
<gene>
    <name evidence="19" type="primary">coxB</name>
    <name evidence="19" type="ORF">Rai3103_11540</name>
</gene>